<sequence length="165" mass="17109">MASDSPIPVLLCGKIPGHIKATTEIMKPEFEGNTEAAHTAVSRMLSPSAAATGAPKPRVVLMGGGFTHEDFLSVHDAVEGAKSVPWVRPAMMKPGAEVTAADAQGPPSAEVVAGRLRKTLEEHLGELREGKGQGRFGGCDGDSCNVDSNDRTAVAILATIGIPTR</sequence>
<name>A0AAW0REU2_9PEZI</name>
<evidence type="ECO:0000313" key="1">
    <source>
        <dbReference type="EMBL" id="KAK8133281.1"/>
    </source>
</evidence>
<protein>
    <submittedName>
        <fullName evidence="1">Uncharacterized protein</fullName>
    </submittedName>
</protein>
<evidence type="ECO:0000313" key="2">
    <source>
        <dbReference type="Proteomes" id="UP001392437"/>
    </source>
</evidence>
<comment type="caution">
    <text evidence="1">The sequence shown here is derived from an EMBL/GenBank/DDBJ whole genome shotgun (WGS) entry which is preliminary data.</text>
</comment>
<keyword evidence="2" id="KW-1185">Reference proteome</keyword>
<organism evidence="1 2">
    <name type="scientific">Apiospora kogelbergensis</name>
    <dbReference type="NCBI Taxonomy" id="1337665"/>
    <lineage>
        <taxon>Eukaryota</taxon>
        <taxon>Fungi</taxon>
        <taxon>Dikarya</taxon>
        <taxon>Ascomycota</taxon>
        <taxon>Pezizomycotina</taxon>
        <taxon>Sordariomycetes</taxon>
        <taxon>Xylariomycetidae</taxon>
        <taxon>Amphisphaeriales</taxon>
        <taxon>Apiosporaceae</taxon>
        <taxon>Apiospora</taxon>
    </lineage>
</organism>
<dbReference type="AlphaFoldDB" id="A0AAW0REU2"/>
<proteinExistence type="predicted"/>
<gene>
    <name evidence="1" type="ORF">PG999_001454</name>
</gene>
<dbReference type="Proteomes" id="UP001392437">
    <property type="component" value="Unassembled WGS sequence"/>
</dbReference>
<reference evidence="1 2" key="1">
    <citation type="submission" date="2023-01" db="EMBL/GenBank/DDBJ databases">
        <title>Analysis of 21 Apiospora genomes using comparative genomics revels a genus with tremendous synthesis potential of carbohydrate active enzymes and secondary metabolites.</title>
        <authorList>
            <person name="Sorensen T."/>
        </authorList>
    </citation>
    <scope>NUCLEOTIDE SEQUENCE [LARGE SCALE GENOMIC DNA]</scope>
    <source>
        <strain evidence="1 2">CBS 117206</strain>
    </source>
</reference>
<dbReference type="EMBL" id="JAQQWP010000001">
    <property type="protein sequence ID" value="KAK8133281.1"/>
    <property type="molecule type" value="Genomic_DNA"/>
</dbReference>
<accession>A0AAW0REU2</accession>